<feature type="signal peptide" evidence="1">
    <location>
        <begin position="1"/>
        <end position="26"/>
    </location>
</feature>
<evidence type="ECO:0000256" key="1">
    <source>
        <dbReference type="SAM" id="SignalP"/>
    </source>
</evidence>
<comment type="caution">
    <text evidence="2">The sequence shown here is derived from an EMBL/GenBank/DDBJ whole genome shotgun (WGS) entry which is preliminary data.</text>
</comment>
<evidence type="ECO:0008006" key="4">
    <source>
        <dbReference type="Google" id="ProtNLM"/>
    </source>
</evidence>
<organism evidence="2 3">
    <name type="scientific">Lujinxingia vulgaris</name>
    <dbReference type="NCBI Taxonomy" id="2600176"/>
    <lineage>
        <taxon>Bacteria</taxon>
        <taxon>Deltaproteobacteria</taxon>
        <taxon>Bradymonadales</taxon>
        <taxon>Lujinxingiaceae</taxon>
        <taxon>Lujinxingia</taxon>
    </lineage>
</organism>
<sequence>MKSHSKAAVALVAMCAVMGVASLASAQGSVVNKEEFELTKTSQRVHMPGLRFDYGFSEVLGLGVGYMYAYETTFAFAGVETLFRAGGGADLSFVVPSDWGGLEAITLYGRGRVSGVGPSGGVTLELGLGGGIESRGVVPGATIGAYYAGKQFEIGYFYQAVLQSYRPAWMSTHNVGLRLHIPLFPH</sequence>
<reference evidence="2 3" key="1">
    <citation type="submission" date="2019-08" db="EMBL/GenBank/DDBJ databases">
        <title>Bradymonadales sp. TMQ4.</title>
        <authorList>
            <person name="Liang Q."/>
        </authorList>
    </citation>
    <scope>NUCLEOTIDE SEQUENCE [LARGE SCALE GENOMIC DNA]</scope>
    <source>
        <strain evidence="2 3">TMQ4</strain>
    </source>
</reference>
<dbReference type="EMBL" id="VOSM01000013">
    <property type="protein sequence ID" value="TXD34442.1"/>
    <property type="molecule type" value="Genomic_DNA"/>
</dbReference>
<dbReference type="OrthoDB" id="5508931at2"/>
<evidence type="ECO:0000313" key="2">
    <source>
        <dbReference type="EMBL" id="TXD34442.1"/>
    </source>
</evidence>
<dbReference type="Proteomes" id="UP000321412">
    <property type="component" value="Unassembled WGS sequence"/>
</dbReference>
<dbReference type="RefSeq" id="WP_146982950.1">
    <property type="nucleotide sequence ID" value="NZ_VOSM01000013.1"/>
</dbReference>
<protein>
    <recommendedName>
        <fullName evidence="4">Outer membrane protein beta-barrel domain-containing protein</fullName>
    </recommendedName>
</protein>
<evidence type="ECO:0000313" key="3">
    <source>
        <dbReference type="Proteomes" id="UP000321412"/>
    </source>
</evidence>
<dbReference type="AlphaFoldDB" id="A0A5C6WYB7"/>
<keyword evidence="3" id="KW-1185">Reference proteome</keyword>
<feature type="chain" id="PRO_5023031216" description="Outer membrane protein beta-barrel domain-containing protein" evidence="1">
    <location>
        <begin position="27"/>
        <end position="186"/>
    </location>
</feature>
<keyword evidence="1" id="KW-0732">Signal</keyword>
<accession>A0A5C6WYB7</accession>
<gene>
    <name evidence="2" type="ORF">FRC98_18725</name>
</gene>
<proteinExistence type="predicted"/>
<name>A0A5C6WYB7_9DELT</name>